<reference evidence="4 5" key="1">
    <citation type="journal article" date="2015" name="Genome Biol. Evol.">
        <title>Phylogenomic analyses indicate that early fungi evolved digesting cell walls of algal ancestors of land plants.</title>
        <authorList>
            <person name="Chang Y."/>
            <person name="Wang S."/>
            <person name="Sekimoto S."/>
            <person name="Aerts A.L."/>
            <person name="Choi C."/>
            <person name="Clum A."/>
            <person name="LaButti K.M."/>
            <person name="Lindquist E.A."/>
            <person name="Yee Ngan C."/>
            <person name="Ohm R.A."/>
            <person name="Salamov A.A."/>
            <person name="Grigoriev I.V."/>
            <person name="Spatafora J.W."/>
            <person name="Berbee M.L."/>
        </authorList>
    </citation>
    <scope>NUCLEOTIDE SEQUENCE [LARGE SCALE GENOMIC DNA]</scope>
    <source>
        <strain evidence="4 5">JEL478</strain>
    </source>
</reference>
<dbReference type="EMBL" id="KQ965814">
    <property type="protein sequence ID" value="KXS10766.1"/>
    <property type="molecule type" value="Genomic_DNA"/>
</dbReference>
<dbReference type="GO" id="GO:0016491">
    <property type="term" value="F:oxidoreductase activity"/>
    <property type="evidence" value="ECO:0007669"/>
    <property type="project" value="UniProtKB-KW"/>
</dbReference>
<evidence type="ECO:0000256" key="1">
    <source>
        <dbReference type="ARBA" id="ARBA00022857"/>
    </source>
</evidence>
<keyword evidence="1" id="KW-0521">NADP</keyword>
<dbReference type="PANTHER" id="PTHR47706">
    <property type="entry name" value="NMRA-LIKE FAMILY PROTEIN"/>
    <property type="match status" value="1"/>
</dbReference>
<evidence type="ECO:0000313" key="4">
    <source>
        <dbReference type="EMBL" id="KXS10766.1"/>
    </source>
</evidence>
<dbReference type="AlphaFoldDB" id="A0A139A1V5"/>
<feature type="domain" description="NmrA-like" evidence="3">
    <location>
        <begin position="58"/>
        <end position="265"/>
    </location>
</feature>
<dbReference type="Gene3D" id="3.90.25.10">
    <property type="entry name" value="UDP-galactose 4-epimerase, domain 1"/>
    <property type="match status" value="1"/>
</dbReference>
<dbReference type="InterPro" id="IPR036291">
    <property type="entry name" value="NAD(P)-bd_dom_sf"/>
</dbReference>
<name>A0A139A1V5_GONPJ</name>
<keyword evidence="2" id="KW-0560">Oxidoreductase</keyword>
<gene>
    <name evidence="4" type="ORF">M427DRAFT_61500</name>
</gene>
<sequence length="313" mass="34714">MGFKRIAIAGASSVGTQGGWSWGTGTAILHALVDLKRQDPSIWDTIVVVSRLESVQRSSTEFALLAPFGVEVRGADYQSVESLQKAIQGTEIVLSCIAGPAAIPTLASNLLRASVATGTVRRFLPSEYSFDLEAPRNAPLLGDYHKRKVEHRRDVEKSGLEWTYVVTGSYLRPPSYIATLTTPTPTRPVLIRLDLSTPPPSTLVSGITVPDVALYVARLVTDPDESWSRNKCVRFLADEWSQTGEVELVREVSGKPVEVDWVEEKNASYFALQAAKGLYWVPKSEWDSSRYPDVKPRRLRDVVEEEWKRVQSA</sequence>
<accession>A0A139A1V5</accession>
<dbReference type="SUPFAM" id="SSF51735">
    <property type="entry name" value="NAD(P)-binding Rossmann-fold domains"/>
    <property type="match status" value="1"/>
</dbReference>
<dbReference type="InterPro" id="IPR008030">
    <property type="entry name" value="NmrA-like"/>
</dbReference>
<dbReference type="Proteomes" id="UP000070544">
    <property type="component" value="Unassembled WGS sequence"/>
</dbReference>
<organism evidence="4 5">
    <name type="scientific">Gonapodya prolifera (strain JEL478)</name>
    <name type="common">Monoblepharis prolifera</name>
    <dbReference type="NCBI Taxonomy" id="1344416"/>
    <lineage>
        <taxon>Eukaryota</taxon>
        <taxon>Fungi</taxon>
        <taxon>Fungi incertae sedis</taxon>
        <taxon>Chytridiomycota</taxon>
        <taxon>Chytridiomycota incertae sedis</taxon>
        <taxon>Monoblepharidomycetes</taxon>
        <taxon>Monoblepharidales</taxon>
        <taxon>Gonapodyaceae</taxon>
        <taxon>Gonapodya</taxon>
    </lineage>
</organism>
<proteinExistence type="predicted"/>
<dbReference type="Pfam" id="PF05368">
    <property type="entry name" value="NmrA"/>
    <property type="match status" value="1"/>
</dbReference>
<protein>
    <submittedName>
        <fullName evidence="4">NAD(P)-binding protein</fullName>
    </submittedName>
</protein>
<dbReference type="STRING" id="1344416.A0A139A1V5"/>
<dbReference type="OrthoDB" id="2109383at2759"/>
<evidence type="ECO:0000259" key="3">
    <source>
        <dbReference type="Pfam" id="PF05368"/>
    </source>
</evidence>
<evidence type="ECO:0000256" key="2">
    <source>
        <dbReference type="ARBA" id="ARBA00023002"/>
    </source>
</evidence>
<dbReference type="Gene3D" id="3.40.50.720">
    <property type="entry name" value="NAD(P)-binding Rossmann-like Domain"/>
    <property type="match status" value="1"/>
</dbReference>
<keyword evidence="5" id="KW-1185">Reference proteome</keyword>
<evidence type="ECO:0000313" key="5">
    <source>
        <dbReference type="Proteomes" id="UP000070544"/>
    </source>
</evidence>
<dbReference type="PANTHER" id="PTHR47706:SF1">
    <property type="entry name" value="CIPA-LIKE, PUTATIVE (AFU_ORTHOLOGUE AFUA_1G12460)-RELATED"/>
    <property type="match status" value="1"/>
</dbReference>
<dbReference type="InterPro" id="IPR051609">
    <property type="entry name" value="NmrA/Isoflavone_reductase-like"/>
</dbReference>